<protein>
    <submittedName>
        <fullName evidence="1">Uncharacterized protein</fullName>
    </submittedName>
</protein>
<accession>A0A254PUI0</accession>
<evidence type="ECO:0000313" key="2">
    <source>
        <dbReference type="Proteomes" id="UP000197528"/>
    </source>
</evidence>
<sequence length="70" mass="8193">MIKSFDMKLLVYRYRYGSDRADNHAYMPPYYATLEYIEHLIGANAIEDQSIEVDESDLDTLGRIEIDEKS</sequence>
<organism evidence="1 2">
    <name type="scientific">Polynucleobacter campilacus</name>
    <dbReference type="NCBI Taxonomy" id="1743163"/>
    <lineage>
        <taxon>Bacteria</taxon>
        <taxon>Pseudomonadati</taxon>
        <taxon>Pseudomonadota</taxon>
        <taxon>Betaproteobacteria</taxon>
        <taxon>Burkholderiales</taxon>
        <taxon>Burkholderiaceae</taxon>
        <taxon>Polynucleobacter</taxon>
    </lineage>
</organism>
<dbReference type="EMBL" id="NGUP01000003">
    <property type="protein sequence ID" value="OWS69938.1"/>
    <property type="molecule type" value="Genomic_DNA"/>
</dbReference>
<dbReference type="OrthoDB" id="9133143at2"/>
<dbReference type="AlphaFoldDB" id="A0A254PUI0"/>
<dbReference type="RefSeq" id="WP_088525542.1">
    <property type="nucleotide sequence ID" value="NZ_NGUP01000003.1"/>
</dbReference>
<proteinExistence type="predicted"/>
<dbReference type="Proteomes" id="UP000197528">
    <property type="component" value="Unassembled WGS sequence"/>
</dbReference>
<evidence type="ECO:0000313" key="1">
    <source>
        <dbReference type="EMBL" id="OWS69938.1"/>
    </source>
</evidence>
<comment type="caution">
    <text evidence="1">The sequence shown here is derived from an EMBL/GenBank/DDBJ whole genome shotgun (WGS) entry which is preliminary data.</text>
</comment>
<keyword evidence="2" id="KW-1185">Reference proteome</keyword>
<name>A0A254PUI0_9BURK</name>
<reference evidence="1 2" key="1">
    <citation type="submission" date="2017-05" db="EMBL/GenBank/DDBJ databases">
        <title>Genome of Polynucleobacter sp. MWH-Feld-100.</title>
        <authorList>
            <person name="Hahn M.W."/>
        </authorList>
    </citation>
    <scope>NUCLEOTIDE SEQUENCE [LARGE SCALE GENOMIC DNA]</scope>
    <source>
        <strain evidence="1 2">MWH-Feld-100</strain>
    </source>
</reference>
<gene>
    <name evidence="1" type="ORF">CBI31_06275</name>
</gene>